<proteinExistence type="predicted"/>
<dbReference type="AlphaFoldDB" id="A0A2U8VSK3"/>
<gene>
    <name evidence="1" type="ORF">DK427_12060</name>
</gene>
<organism evidence="1 2">
    <name type="scientific">Methylobacterium radiodurans</name>
    <dbReference type="NCBI Taxonomy" id="2202828"/>
    <lineage>
        <taxon>Bacteria</taxon>
        <taxon>Pseudomonadati</taxon>
        <taxon>Pseudomonadota</taxon>
        <taxon>Alphaproteobacteria</taxon>
        <taxon>Hyphomicrobiales</taxon>
        <taxon>Methylobacteriaceae</taxon>
        <taxon>Methylobacterium</taxon>
    </lineage>
</organism>
<accession>A0A2U8VSK3</accession>
<keyword evidence="2" id="KW-1185">Reference proteome</keyword>
<dbReference type="EMBL" id="CP029551">
    <property type="protein sequence ID" value="AWN36370.1"/>
    <property type="molecule type" value="Genomic_DNA"/>
</dbReference>
<dbReference type="OrthoDB" id="8003682at2"/>
<dbReference type="RefSeq" id="WP_109951472.1">
    <property type="nucleotide sequence ID" value="NZ_CP029551.1"/>
</dbReference>
<reference evidence="1 2" key="1">
    <citation type="submission" date="2018-05" db="EMBL/GenBank/DDBJ databases">
        <title>Complete Genome Sequence of Methylobacterium sp. 17Sr1-43.</title>
        <authorList>
            <person name="Srinivasan S."/>
        </authorList>
    </citation>
    <scope>NUCLEOTIDE SEQUENCE [LARGE SCALE GENOMIC DNA]</scope>
    <source>
        <strain evidence="1 2">17Sr1-43</strain>
    </source>
</reference>
<protein>
    <submittedName>
        <fullName evidence="1">Uncharacterized protein</fullName>
    </submittedName>
</protein>
<sequence>MADQTTTGEFRKPAEIADDEIKAAVGAVLAKPETGEYSISGSYLLDLAAAVQSCKPAAEALANPDAKPS</sequence>
<name>A0A2U8VSK3_9HYPH</name>
<evidence type="ECO:0000313" key="1">
    <source>
        <dbReference type="EMBL" id="AWN36370.1"/>
    </source>
</evidence>
<dbReference type="KEGG" id="meti:DK427_12060"/>
<dbReference type="Proteomes" id="UP000246058">
    <property type="component" value="Chromosome"/>
</dbReference>
<evidence type="ECO:0000313" key="2">
    <source>
        <dbReference type="Proteomes" id="UP000246058"/>
    </source>
</evidence>